<reference evidence="6" key="1">
    <citation type="journal article" date="2019" name="Int. J. Syst. Evol. Microbiol.">
        <title>The Global Catalogue of Microorganisms (GCM) 10K type strain sequencing project: providing services to taxonomists for standard genome sequencing and annotation.</title>
        <authorList>
            <consortium name="The Broad Institute Genomics Platform"/>
            <consortium name="The Broad Institute Genome Sequencing Center for Infectious Disease"/>
            <person name="Wu L."/>
            <person name="Ma J."/>
        </authorList>
    </citation>
    <scope>NUCLEOTIDE SEQUENCE [LARGE SCALE GENOMIC DNA]</scope>
    <source>
        <strain evidence="6">CGMCC 4.7319</strain>
    </source>
</reference>
<evidence type="ECO:0000313" key="6">
    <source>
        <dbReference type="Proteomes" id="UP000597656"/>
    </source>
</evidence>
<gene>
    <name evidence="5" type="ORF">GCM10011609_32680</name>
</gene>
<dbReference type="Proteomes" id="UP000597656">
    <property type="component" value="Unassembled WGS sequence"/>
</dbReference>
<keyword evidence="6" id="KW-1185">Reference proteome</keyword>
<evidence type="ECO:0000256" key="2">
    <source>
        <dbReference type="ARBA" id="ARBA00022679"/>
    </source>
</evidence>
<dbReference type="InterPro" id="IPR028098">
    <property type="entry name" value="Glyco_trans_4-like_N"/>
</dbReference>
<evidence type="ECO:0000259" key="3">
    <source>
        <dbReference type="Pfam" id="PF00534"/>
    </source>
</evidence>
<protein>
    <submittedName>
        <fullName evidence="5">Glycosyl transferase</fullName>
    </submittedName>
</protein>
<name>A0ABQ2HVD1_9PSEU</name>
<dbReference type="InterPro" id="IPR001296">
    <property type="entry name" value="Glyco_trans_1"/>
</dbReference>
<dbReference type="Gene3D" id="3.40.50.2000">
    <property type="entry name" value="Glycogen Phosphorylase B"/>
    <property type="match status" value="2"/>
</dbReference>
<organism evidence="5 6">
    <name type="scientific">Lentzea pudingi</name>
    <dbReference type="NCBI Taxonomy" id="1789439"/>
    <lineage>
        <taxon>Bacteria</taxon>
        <taxon>Bacillati</taxon>
        <taxon>Actinomycetota</taxon>
        <taxon>Actinomycetes</taxon>
        <taxon>Pseudonocardiales</taxon>
        <taxon>Pseudonocardiaceae</taxon>
        <taxon>Lentzea</taxon>
    </lineage>
</organism>
<dbReference type="Pfam" id="PF13579">
    <property type="entry name" value="Glyco_trans_4_4"/>
    <property type="match status" value="1"/>
</dbReference>
<evidence type="ECO:0000313" key="5">
    <source>
        <dbReference type="EMBL" id="GGM92708.1"/>
    </source>
</evidence>
<evidence type="ECO:0000259" key="4">
    <source>
        <dbReference type="Pfam" id="PF13579"/>
    </source>
</evidence>
<dbReference type="SUPFAM" id="SSF53756">
    <property type="entry name" value="UDP-Glycosyltransferase/glycogen phosphorylase"/>
    <property type="match status" value="1"/>
</dbReference>
<dbReference type="InterPro" id="IPR050194">
    <property type="entry name" value="Glycosyltransferase_grp1"/>
</dbReference>
<dbReference type="GO" id="GO:0016740">
    <property type="term" value="F:transferase activity"/>
    <property type="evidence" value="ECO:0007669"/>
    <property type="project" value="UniProtKB-KW"/>
</dbReference>
<dbReference type="PANTHER" id="PTHR45947:SF3">
    <property type="entry name" value="SULFOQUINOVOSYL TRANSFERASE SQD2"/>
    <property type="match status" value="1"/>
</dbReference>
<feature type="domain" description="Glycosyl transferase family 1" evidence="3">
    <location>
        <begin position="194"/>
        <end position="350"/>
    </location>
</feature>
<accession>A0ABQ2HVD1</accession>
<dbReference type="Pfam" id="PF00534">
    <property type="entry name" value="Glycos_transf_1"/>
    <property type="match status" value="1"/>
</dbReference>
<dbReference type="RefSeq" id="WP_189155585.1">
    <property type="nucleotide sequence ID" value="NZ_BMNC01000004.1"/>
</dbReference>
<keyword evidence="1" id="KW-0328">Glycosyltransferase</keyword>
<sequence>MKIAVVSLAANPLTALRDPDVAGARLRIAKLSEALHRLGHEVTVYTRRADWRPPDVVRISPGFQVVHVPAGPEEPLSQADVVPHLGAFARFLGSQWGADPPDVVHAHHWTSGLAAVLGTRNTAIPAVQSFHELEGGDHTGVERLVGREATCVVAASEHEMKALMGIGLRRSAIVTVPWGVDVEEFATTGAVAPRTDVPRIVTAGRLAPHDGVDDLIVALTRTHWGELVIAGGPARSELPEDREYQRLRDLATCCGVLDRVTFLGHVPHSKMPALLRSADVVACAQHHAPFGTVSIEAMACGIPVAATDVGSLSDTVVHGVTGLLVPPRQPSSLARALRSLTGNGLRHQEFSFAGQDRARTRYAWDRVALEMALAYQRAGHPMRLTSAR</sequence>
<keyword evidence="2 5" id="KW-0808">Transferase</keyword>
<feature type="domain" description="Glycosyltransferase subfamily 4-like N-terminal" evidence="4">
    <location>
        <begin position="23"/>
        <end position="179"/>
    </location>
</feature>
<proteinExistence type="predicted"/>
<dbReference type="PANTHER" id="PTHR45947">
    <property type="entry name" value="SULFOQUINOVOSYL TRANSFERASE SQD2"/>
    <property type="match status" value="1"/>
</dbReference>
<comment type="caution">
    <text evidence="5">The sequence shown here is derived from an EMBL/GenBank/DDBJ whole genome shotgun (WGS) entry which is preliminary data.</text>
</comment>
<evidence type="ECO:0000256" key="1">
    <source>
        <dbReference type="ARBA" id="ARBA00022676"/>
    </source>
</evidence>
<dbReference type="EMBL" id="BMNC01000004">
    <property type="protein sequence ID" value="GGM92708.1"/>
    <property type="molecule type" value="Genomic_DNA"/>
</dbReference>